<evidence type="ECO:0000313" key="5">
    <source>
        <dbReference type="Proteomes" id="UP000235828"/>
    </source>
</evidence>
<dbReference type="InterPro" id="IPR025722">
    <property type="entry name" value="TetR"/>
</dbReference>
<sequence>MKTRDKIIYASLELFNKLGERSVTTNHIAAHLGISPGNLYYHFRNKEDIIHSIFEEYICYMDESFLPASEDTSAAETLRQYCDQIFDSIWRFRFFHASMPDILLKDENLHQKYLGAHKQLSERAQTSLYRMRKEGVIAIDDDAIYDLVELMRLVAGFWLSSWMANTRNQEISRAAVYQGVLKMIALMSPYATPEGKPTLDALKAKYEELRVSHEEHTLDAAQGKAPLNSYRTDQRSLVRRYDELFGKED</sequence>
<evidence type="ECO:0000256" key="1">
    <source>
        <dbReference type="ARBA" id="ARBA00023125"/>
    </source>
</evidence>
<evidence type="ECO:0000256" key="2">
    <source>
        <dbReference type="PROSITE-ProRule" id="PRU00335"/>
    </source>
</evidence>
<dbReference type="OrthoDB" id="8770705at2"/>
<evidence type="ECO:0000259" key="3">
    <source>
        <dbReference type="PROSITE" id="PS50977"/>
    </source>
</evidence>
<organism evidence="4 5">
    <name type="scientific">Vibrio tapetis subsp. tapetis</name>
    <dbReference type="NCBI Taxonomy" id="1671868"/>
    <lineage>
        <taxon>Bacteria</taxon>
        <taxon>Pseudomonadati</taxon>
        <taxon>Pseudomonadota</taxon>
        <taxon>Gammaproteobacteria</taxon>
        <taxon>Vibrionales</taxon>
        <taxon>Vibrionaceae</taxon>
        <taxon>Vibrio</taxon>
    </lineage>
</organism>
<dbReference type="EMBL" id="LT960612">
    <property type="protein sequence ID" value="SON51723.1"/>
    <property type="molecule type" value="Genomic_DNA"/>
</dbReference>
<dbReference type="AlphaFoldDB" id="A0A2N8ZII6"/>
<dbReference type="Proteomes" id="UP000235828">
    <property type="component" value="Chromosome B"/>
</dbReference>
<dbReference type="KEGG" id="vta:B0112"/>
<name>A0A2N8ZII6_9VIBR</name>
<evidence type="ECO:0000313" key="4">
    <source>
        <dbReference type="EMBL" id="SON51723.1"/>
    </source>
</evidence>
<feature type="DNA-binding region" description="H-T-H motif" evidence="2">
    <location>
        <begin position="24"/>
        <end position="43"/>
    </location>
</feature>
<dbReference type="Pfam" id="PF00440">
    <property type="entry name" value="TetR_N"/>
    <property type="match status" value="1"/>
</dbReference>
<protein>
    <submittedName>
        <fullName evidence="4">Transcriptional regulator, TetR family protein</fullName>
    </submittedName>
</protein>
<proteinExistence type="predicted"/>
<dbReference type="InterPro" id="IPR009057">
    <property type="entry name" value="Homeodomain-like_sf"/>
</dbReference>
<dbReference type="PANTHER" id="PTHR43479:SF12">
    <property type="entry name" value="TRANSCRIPTIONAL REGULATORY PROTEIN"/>
    <property type="match status" value="1"/>
</dbReference>
<dbReference type="InterPro" id="IPR001647">
    <property type="entry name" value="HTH_TetR"/>
</dbReference>
<dbReference type="Gene3D" id="1.10.357.10">
    <property type="entry name" value="Tetracycline Repressor, domain 2"/>
    <property type="match status" value="1"/>
</dbReference>
<dbReference type="RefSeq" id="WP_102524120.1">
    <property type="nucleotide sequence ID" value="NZ_LT960612.1"/>
</dbReference>
<keyword evidence="5" id="KW-1185">Reference proteome</keyword>
<dbReference type="GO" id="GO:0003677">
    <property type="term" value="F:DNA binding"/>
    <property type="evidence" value="ECO:0007669"/>
    <property type="project" value="UniProtKB-UniRule"/>
</dbReference>
<dbReference type="PROSITE" id="PS50977">
    <property type="entry name" value="HTH_TETR_2"/>
    <property type="match status" value="1"/>
</dbReference>
<dbReference type="Pfam" id="PF13972">
    <property type="entry name" value="TetR"/>
    <property type="match status" value="1"/>
</dbReference>
<dbReference type="SUPFAM" id="SSF46689">
    <property type="entry name" value="Homeodomain-like"/>
    <property type="match status" value="1"/>
</dbReference>
<dbReference type="PANTHER" id="PTHR43479">
    <property type="entry name" value="ACREF/ENVCD OPERON REPRESSOR-RELATED"/>
    <property type="match status" value="1"/>
</dbReference>
<keyword evidence="1 2" id="KW-0238">DNA-binding</keyword>
<dbReference type="PRINTS" id="PR00455">
    <property type="entry name" value="HTHTETR"/>
</dbReference>
<feature type="domain" description="HTH tetR-type" evidence="3">
    <location>
        <begin position="1"/>
        <end position="61"/>
    </location>
</feature>
<reference evidence="4 5" key="1">
    <citation type="submission" date="2017-10" db="EMBL/GenBank/DDBJ databases">
        <authorList>
            <person name="Banno H."/>
            <person name="Chua N.-H."/>
        </authorList>
    </citation>
    <scope>NUCLEOTIDE SEQUENCE [LARGE SCALE GENOMIC DNA]</scope>
    <source>
        <strain evidence="4">Vibrio tapetis CECT4600</strain>
    </source>
</reference>
<gene>
    <name evidence="4" type="ORF">VTAP4600_B0112</name>
</gene>
<accession>A0A2N8ZII6</accession>
<dbReference type="InterPro" id="IPR050624">
    <property type="entry name" value="HTH-type_Tx_Regulator"/>
</dbReference>